<reference evidence="1 2" key="1">
    <citation type="submission" date="2019-06" db="EMBL/GenBank/DDBJ databases">
        <title>Draft genomes of female and male turbot (Scophthalmus maximus).</title>
        <authorList>
            <person name="Xu H."/>
            <person name="Xu X.-W."/>
            <person name="Shao C."/>
            <person name="Chen S."/>
        </authorList>
    </citation>
    <scope>NUCLEOTIDE SEQUENCE [LARGE SCALE GENOMIC DNA]</scope>
    <source>
        <strain evidence="1">Ysfricsl-2016a</strain>
        <tissue evidence="1">Blood</tissue>
    </source>
</reference>
<dbReference type="Proteomes" id="UP000438429">
    <property type="component" value="Unassembled WGS sequence"/>
</dbReference>
<protein>
    <submittedName>
        <fullName evidence="1">Uncharacterized protein</fullName>
    </submittedName>
</protein>
<dbReference type="EMBL" id="VEVO01000007">
    <property type="protein sequence ID" value="KAF0040029.1"/>
    <property type="molecule type" value="Genomic_DNA"/>
</dbReference>
<evidence type="ECO:0000313" key="1">
    <source>
        <dbReference type="EMBL" id="KAF0040029.1"/>
    </source>
</evidence>
<organism evidence="1 2">
    <name type="scientific">Scophthalmus maximus</name>
    <name type="common">Turbot</name>
    <name type="synonym">Psetta maxima</name>
    <dbReference type="NCBI Taxonomy" id="52904"/>
    <lineage>
        <taxon>Eukaryota</taxon>
        <taxon>Metazoa</taxon>
        <taxon>Chordata</taxon>
        <taxon>Craniata</taxon>
        <taxon>Vertebrata</taxon>
        <taxon>Euteleostomi</taxon>
        <taxon>Actinopterygii</taxon>
        <taxon>Neopterygii</taxon>
        <taxon>Teleostei</taxon>
        <taxon>Neoteleostei</taxon>
        <taxon>Acanthomorphata</taxon>
        <taxon>Carangaria</taxon>
        <taxon>Pleuronectiformes</taxon>
        <taxon>Pleuronectoidei</taxon>
        <taxon>Scophthalmidae</taxon>
        <taxon>Scophthalmus</taxon>
    </lineage>
</organism>
<proteinExistence type="predicted"/>
<dbReference type="AlphaFoldDB" id="A0A6A4T534"/>
<name>A0A6A4T534_SCOMX</name>
<evidence type="ECO:0000313" key="2">
    <source>
        <dbReference type="Proteomes" id="UP000438429"/>
    </source>
</evidence>
<sequence length="71" mass="7322">MRYIAPTADASSPSAVPLSCRDGCHDTGAEGCLWMLSGDGDAVRSLVIQTQPTDPVLIAPRLTMTGATTCA</sequence>
<gene>
    <name evidence="1" type="ORF">F2P81_008264</name>
</gene>
<comment type="caution">
    <text evidence="1">The sequence shown here is derived from an EMBL/GenBank/DDBJ whole genome shotgun (WGS) entry which is preliminary data.</text>
</comment>
<accession>A0A6A4T534</accession>